<evidence type="ECO:0000256" key="3">
    <source>
        <dbReference type="ARBA" id="ARBA00023027"/>
    </source>
</evidence>
<dbReference type="AlphaFoldDB" id="A0A7D5TB67"/>
<name>A0A7D5TB67_9EURY</name>
<dbReference type="Proteomes" id="UP000509346">
    <property type="component" value="Chromosome"/>
</dbReference>
<dbReference type="KEGG" id="hpel:HZS54_10445"/>
<comment type="similarity">
    <text evidence="1">Belongs to the D-isomer specific 2-hydroxyacid dehydrogenase family.</text>
</comment>
<dbReference type="GO" id="GO:0016491">
    <property type="term" value="F:oxidoreductase activity"/>
    <property type="evidence" value="ECO:0007669"/>
    <property type="project" value="UniProtKB-KW"/>
</dbReference>
<protein>
    <submittedName>
        <fullName evidence="5">Hydroxyacid dehydrogenase</fullName>
    </submittedName>
</protein>
<dbReference type="OrthoDB" id="34275at2157"/>
<organism evidence="5 6">
    <name type="scientific">Halosimplex pelagicum</name>
    <dbReference type="NCBI Taxonomy" id="869886"/>
    <lineage>
        <taxon>Archaea</taxon>
        <taxon>Methanobacteriati</taxon>
        <taxon>Methanobacteriota</taxon>
        <taxon>Stenosarchaea group</taxon>
        <taxon>Halobacteria</taxon>
        <taxon>Halobacteriales</taxon>
        <taxon>Haloarculaceae</taxon>
        <taxon>Halosimplex</taxon>
    </lineage>
</organism>
<evidence type="ECO:0000259" key="4">
    <source>
        <dbReference type="Pfam" id="PF02826"/>
    </source>
</evidence>
<evidence type="ECO:0000313" key="5">
    <source>
        <dbReference type="EMBL" id="QLH82013.1"/>
    </source>
</evidence>
<dbReference type="RefSeq" id="WP_179922481.1">
    <property type="nucleotide sequence ID" value="NZ_CP058909.1"/>
</dbReference>
<dbReference type="PANTHER" id="PTHR42789:SF1">
    <property type="entry name" value="D-ISOMER SPECIFIC 2-HYDROXYACID DEHYDROGENASE FAMILY PROTEIN (AFU_ORTHOLOGUE AFUA_6G10090)"/>
    <property type="match status" value="1"/>
</dbReference>
<keyword evidence="6" id="KW-1185">Reference proteome</keyword>
<evidence type="ECO:0000313" key="6">
    <source>
        <dbReference type="Proteomes" id="UP000509346"/>
    </source>
</evidence>
<dbReference type="CDD" id="cd12167">
    <property type="entry name" value="2-Hacid_dh_8"/>
    <property type="match status" value="1"/>
</dbReference>
<dbReference type="InterPro" id="IPR036291">
    <property type="entry name" value="NAD(P)-bd_dom_sf"/>
</dbReference>
<gene>
    <name evidence="5" type="ORF">HZS54_10445</name>
</gene>
<dbReference type="GO" id="GO:0051287">
    <property type="term" value="F:NAD binding"/>
    <property type="evidence" value="ECO:0007669"/>
    <property type="project" value="InterPro"/>
</dbReference>
<evidence type="ECO:0000256" key="1">
    <source>
        <dbReference type="ARBA" id="ARBA00005854"/>
    </source>
</evidence>
<dbReference type="InterPro" id="IPR006140">
    <property type="entry name" value="D-isomer_DH_NAD-bd"/>
</dbReference>
<reference evidence="5 6" key="1">
    <citation type="submission" date="2020-07" db="EMBL/GenBank/DDBJ databases">
        <title>Halosimplex litoreum sp. nov. and Halosimplex rubrum sp. nov., isolated from different salt environments.</title>
        <authorList>
            <person name="Cui H."/>
        </authorList>
    </citation>
    <scope>NUCLEOTIDE SEQUENCE [LARGE SCALE GENOMIC DNA]</scope>
    <source>
        <strain evidence="5 6">R2</strain>
    </source>
</reference>
<dbReference type="Pfam" id="PF02826">
    <property type="entry name" value="2-Hacid_dh_C"/>
    <property type="match status" value="1"/>
</dbReference>
<feature type="domain" description="D-isomer specific 2-hydroxyacid dehydrogenase NAD-binding" evidence="4">
    <location>
        <begin position="120"/>
        <end position="294"/>
    </location>
</feature>
<dbReference type="InterPro" id="IPR050857">
    <property type="entry name" value="D-2-hydroxyacid_DH"/>
</dbReference>
<dbReference type="PANTHER" id="PTHR42789">
    <property type="entry name" value="D-ISOMER SPECIFIC 2-HYDROXYACID DEHYDROGENASE FAMILY PROTEIN (AFU_ORTHOLOGUE AFUA_6G10090)"/>
    <property type="match status" value="1"/>
</dbReference>
<evidence type="ECO:0000256" key="2">
    <source>
        <dbReference type="ARBA" id="ARBA00023002"/>
    </source>
</evidence>
<accession>A0A7D5TB67</accession>
<keyword evidence="3" id="KW-0520">NAD</keyword>
<dbReference type="Gene3D" id="3.40.50.720">
    <property type="entry name" value="NAD(P)-binding Rossmann-like Domain"/>
    <property type="match status" value="2"/>
</dbReference>
<dbReference type="SUPFAM" id="SSF52283">
    <property type="entry name" value="Formate/glycerate dehydrogenase catalytic domain-like"/>
    <property type="match status" value="1"/>
</dbReference>
<sequence length="341" mass="38455">MDILVTLPDRTRGIQTFFSDEQMNQLEGFGSVDWNETESNFEPNELAARLEGVDVCVTGWGSPRIDREILESIDDLQLELVTHIGGSVASVVSDYVYDSDIAVCSANDVMAKFVGEYLLAATLTRLRDFPRFDADMKAGKWNRDNERVDTLFDKTVGFVGLGSIGEHFLEHLRSFDVDVLVYDPYITEDRLSDWTFAELADLDETLSRSNVVSIHASKTEETIHLMDEQRLGQLSDGCLFINAARGAIVDTEALIDELRTDRISAVLDVYEHKTLDADSELRDMDNVVLTPHMAGSAIRQPFTAAMIDEIERFSRDTALQHKIPHEQFELMTKPWIHADES</sequence>
<proteinExistence type="inferred from homology"/>
<keyword evidence="2" id="KW-0560">Oxidoreductase</keyword>
<dbReference type="GeneID" id="56083012"/>
<dbReference type="EMBL" id="CP058909">
    <property type="protein sequence ID" value="QLH82013.1"/>
    <property type="molecule type" value="Genomic_DNA"/>
</dbReference>
<dbReference type="SUPFAM" id="SSF51735">
    <property type="entry name" value="NAD(P)-binding Rossmann-fold domains"/>
    <property type="match status" value="1"/>
</dbReference>